<evidence type="ECO:0000313" key="9">
    <source>
        <dbReference type="Proteomes" id="UP000019277"/>
    </source>
</evidence>
<keyword evidence="4" id="KW-0408">Iron</keyword>
<keyword evidence="3" id="KW-0479">Metal-binding</keyword>
<keyword evidence="2" id="KW-0004">4Fe-4S</keyword>
<evidence type="ECO:0000256" key="1">
    <source>
        <dbReference type="ARBA" id="ARBA00007523"/>
    </source>
</evidence>
<dbReference type="OrthoDB" id="9805533at2"/>
<dbReference type="PATRIC" id="fig|909613.9.peg.5023"/>
<reference evidence="8 9" key="1">
    <citation type="journal article" date="2014" name="Genome Announc.">
        <title>Draft Genome Sequence of the Antitrypanosomally Active Sponge-Associated Bacterium Actinokineospora sp. Strain EG49.</title>
        <authorList>
            <person name="Harjes J."/>
            <person name="Ryu T."/>
            <person name="Abdelmohsen U.R."/>
            <person name="Moitinho-Silva L."/>
            <person name="Horn H."/>
            <person name="Ravasi T."/>
            <person name="Hentschel U."/>
        </authorList>
    </citation>
    <scope>NUCLEOTIDE SEQUENCE [LARGE SCALE GENOMIC DNA]</scope>
    <source>
        <strain evidence="8 9">EG49</strain>
    </source>
</reference>
<evidence type="ECO:0000256" key="3">
    <source>
        <dbReference type="ARBA" id="ARBA00022723"/>
    </source>
</evidence>
<comment type="similarity">
    <text evidence="1">Belongs to the complex I 51 kDa subunit family.</text>
</comment>
<dbReference type="SUPFAM" id="SSF142019">
    <property type="entry name" value="Nqo1 FMN-binding domain-like"/>
    <property type="match status" value="1"/>
</dbReference>
<dbReference type="AlphaFoldDB" id="W7IFM6"/>
<dbReference type="InterPro" id="IPR011538">
    <property type="entry name" value="Nuo51_FMN-bd"/>
</dbReference>
<dbReference type="PANTHER" id="PTHR43578:SF3">
    <property type="entry name" value="NADH-QUINONE OXIDOREDUCTASE SUBUNIT F"/>
    <property type="match status" value="1"/>
</dbReference>
<dbReference type="Proteomes" id="UP000019277">
    <property type="component" value="Unassembled WGS sequence"/>
</dbReference>
<evidence type="ECO:0000259" key="7">
    <source>
        <dbReference type="Pfam" id="PF10589"/>
    </source>
</evidence>
<keyword evidence="5" id="KW-0411">Iron-sulfur</keyword>
<dbReference type="PANTHER" id="PTHR43578">
    <property type="entry name" value="NADH-QUINONE OXIDOREDUCTASE SUBUNIT F"/>
    <property type="match status" value="1"/>
</dbReference>
<evidence type="ECO:0000256" key="5">
    <source>
        <dbReference type="ARBA" id="ARBA00023014"/>
    </source>
</evidence>
<name>W7IFM6_9PSEU</name>
<dbReference type="SUPFAM" id="SSF140490">
    <property type="entry name" value="Nqo1C-terminal domain-like"/>
    <property type="match status" value="1"/>
</dbReference>
<evidence type="ECO:0000259" key="6">
    <source>
        <dbReference type="Pfam" id="PF01512"/>
    </source>
</evidence>
<evidence type="ECO:0000256" key="2">
    <source>
        <dbReference type="ARBA" id="ARBA00022485"/>
    </source>
</evidence>
<feature type="domain" description="NADH-ubiquinone oxidoreductase 51kDa subunit FMN-binding" evidence="6">
    <location>
        <begin position="38"/>
        <end position="188"/>
    </location>
</feature>
<feature type="domain" description="NADH-ubiquinone oxidoreductase 51kDa subunit iron-sulphur binding" evidence="7">
    <location>
        <begin position="282"/>
        <end position="362"/>
    </location>
</feature>
<dbReference type="Gene3D" id="1.20.1440.230">
    <property type="entry name" value="NADH-ubiquinone oxidoreductase 51kDa subunit, iron-sulphur binding domain"/>
    <property type="match status" value="1"/>
</dbReference>
<comment type="caution">
    <text evidence="8">The sequence shown here is derived from an EMBL/GenBank/DDBJ whole genome shotgun (WGS) entry which is preliminary data.</text>
</comment>
<organism evidence="8 9">
    <name type="scientific">Actinokineospora spheciospongiae</name>
    <dbReference type="NCBI Taxonomy" id="909613"/>
    <lineage>
        <taxon>Bacteria</taxon>
        <taxon>Bacillati</taxon>
        <taxon>Actinomycetota</taxon>
        <taxon>Actinomycetes</taxon>
        <taxon>Pseudonocardiales</taxon>
        <taxon>Pseudonocardiaceae</taxon>
        <taxon>Actinokineospora</taxon>
    </lineage>
</organism>
<protein>
    <submittedName>
        <fullName evidence="8">Putative Fe-S, FMN containing oxidoreductase</fullName>
    </submittedName>
</protein>
<dbReference type="InterPro" id="IPR019575">
    <property type="entry name" value="Nuop51_4Fe4S-bd"/>
</dbReference>
<evidence type="ECO:0000313" key="8">
    <source>
        <dbReference type="EMBL" id="EWC59685.1"/>
    </source>
</evidence>
<evidence type="ECO:0000256" key="4">
    <source>
        <dbReference type="ARBA" id="ARBA00023004"/>
    </source>
</evidence>
<gene>
    <name evidence="8" type="ORF">UO65_5026</name>
</gene>
<dbReference type="eggNOG" id="COG1894">
    <property type="taxonomic scope" value="Bacteria"/>
</dbReference>
<sequence length="369" mass="37523">MITTTRRLLAAPTPDLAAHTAVHGALPRPHPAELLDLVDRSGLRGRGGGGFPTGRKLRAVAAGRAPVVVANGCEGDPASAKDKALLAIAPHLVLDGVELAAHAVGAAEATLCAHDGTALRAAVAARSWSIDVSVVDIPGRYVSSEESALVNFLTTGDARPTVKVFRPAERGVRGRPTLVDNVETLAQLALVARRGPDAFRRDETRLVTVGGAAPHGGVFETPVDLGLGEVLRLAGTDPDATVLAGGLGGEWLTRAGHHRASSIPGVAAFHVLGGCGLRETSEVLAHLAAESARQCGPCMFGLPAIAADFTALAAGAAPADTAARLRRRLGVVPGRGACAHPDGAVRLAASALRVFADDVTAHAHGGCLA</sequence>
<dbReference type="Pfam" id="PF10589">
    <property type="entry name" value="NADH_4Fe-4S"/>
    <property type="match status" value="1"/>
</dbReference>
<dbReference type="RefSeq" id="WP_052021732.1">
    <property type="nucleotide sequence ID" value="NZ_AYXG01000189.1"/>
</dbReference>
<dbReference type="GO" id="GO:0051539">
    <property type="term" value="F:4 iron, 4 sulfur cluster binding"/>
    <property type="evidence" value="ECO:0007669"/>
    <property type="project" value="UniProtKB-KW"/>
</dbReference>
<dbReference type="Pfam" id="PF01512">
    <property type="entry name" value="Complex1_51K"/>
    <property type="match status" value="1"/>
</dbReference>
<dbReference type="InterPro" id="IPR037225">
    <property type="entry name" value="Nuo51_FMN-bd_sf"/>
</dbReference>
<dbReference type="GO" id="GO:0046872">
    <property type="term" value="F:metal ion binding"/>
    <property type="evidence" value="ECO:0007669"/>
    <property type="project" value="UniProtKB-KW"/>
</dbReference>
<proteinExistence type="inferred from homology"/>
<dbReference type="STRING" id="909613.UO65_5026"/>
<dbReference type="Gene3D" id="3.40.50.11540">
    <property type="entry name" value="NADH-ubiquinone oxidoreductase 51kDa subunit"/>
    <property type="match status" value="1"/>
</dbReference>
<keyword evidence="9" id="KW-1185">Reference proteome</keyword>
<dbReference type="InterPro" id="IPR037207">
    <property type="entry name" value="Nuop51_4Fe4S-bd_sf"/>
</dbReference>
<dbReference type="EMBL" id="AYXG01000189">
    <property type="protein sequence ID" value="EWC59685.1"/>
    <property type="molecule type" value="Genomic_DNA"/>
</dbReference>
<accession>W7IFM6</accession>